<dbReference type="Pfam" id="PF00588">
    <property type="entry name" value="SpoU_methylase"/>
    <property type="match status" value="1"/>
</dbReference>
<protein>
    <recommendedName>
        <fullName evidence="7">tRNA (guanosine(18)-2'-O)-methyltransferase</fullName>
        <ecNumber evidence="7">2.1.1.34</ecNumber>
    </recommendedName>
    <alternativeName>
        <fullName evidence="7">tRNA [Gm18] methyltransferase</fullName>
    </alternativeName>
</protein>
<evidence type="ECO:0000256" key="6">
    <source>
        <dbReference type="ARBA" id="ARBA00022884"/>
    </source>
</evidence>
<dbReference type="InterPro" id="IPR029026">
    <property type="entry name" value="tRNA_m1G_MTases_N"/>
</dbReference>
<dbReference type="GO" id="GO:0008168">
    <property type="term" value="F:methyltransferase activity"/>
    <property type="evidence" value="ECO:0007669"/>
    <property type="project" value="UniProtKB-KW"/>
</dbReference>
<feature type="binding site" evidence="7">
    <location>
        <position position="169"/>
    </location>
    <ligand>
        <name>S-adenosyl-L-methionine</name>
        <dbReference type="ChEBI" id="CHEBI:59789"/>
    </ligand>
</feature>
<dbReference type="InterPro" id="IPR033671">
    <property type="entry name" value="TrmH"/>
</dbReference>
<dbReference type="EC" id="2.1.1.34" evidence="7"/>
<evidence type="ECO:0000256" key="7">
    <source>
        <dbReference type="HAMAP-Rule" id="MF_02060"/>
    </source>
</evidence>
<dbReference type="Gene3D" id="3.40.1280.10">
    <property type="match status" value="1"/>
</dbReference>
<evidence type="ECO:0000256" key="3">
    <source>
        <dbReference type="ARBA" id="ARBA00022679"/>
    </source>
</evidence>
<comment type="caution">
    <text evidence="9">The sequence shown here is derived from an EMBL/GenBank/DDBJ whole genome shotgun (WGS) entry which is preliminary data.</text>
</comment>
<dbReference type="HAMAP" id="MF_02060">
    <property type="entry name" value="tRNA_methyltr_TrmH"/>
    <property type="match status" value="1"/>
</dbReference>
<feature type="domain" description="tRNA/rRNA methyltransferase SpoU type" evidence="8">
    <location>
        <begin position="35"/>
        <end position="179"/>
    </location>
</feature>
<dbReference type="InterPro" id="IPR001537">
    <property type="entry name" value="SpoU_MeTrfase"/>
</dbReference>
<dbReference type="GO" id="GO:0032259">
    <property type="term" value="P:methylation"/>
    <property type="evidence" value="ECO:0007669"/>
    <property type="project" value="UniProtKB-KW"/>
</dbReference>
<reference evidence="9 10" key="1">
    <citation type="submission" date="2021-05" db="EMBL/GenBank/DDBJ databases">
        <title>A Polyphasic approach of four new species of the genus Ohtaekwangia: Ohtaekwangia histidinii sp. nov., Ohtaekwangia cretensis sp. nov., Ohtaekwangia indiensis sp. nov., Ohtaekwangia reichenbachii sp. nov. from diverse environment.</title>
        <authorList>
            <person name="Octaviana S."/>
        </authorList>
    </citation>
    <scope>NUCLEOTIDE SEQUENCE [LARGE SCALE GENOMIC DNA]</scope>
    <source>
        <strain evidence="9 10">PWU20</strain>
    </source>
</reference>
<evidence type="ECO:0000256" key="2">
    <source>
        <dbReference type="ARBA" id="ARBA00022603"/>
    </source>
</evidence>
<dbReference type="Proteomes" id="UP000772618">
    <property type="component" value="Unassembled WGS sequence"/>
</dbReference>
<sequence>MTFQEEQLLNYFSQFISDHKKNFIDKVLAQRTRYVTVVLEDIYQSQNASAVVRTCECMGLQDIHIIENLAKYQLNVRVLKGADKWINLARYRNNGVNNTDTCYKALREQGYRIFVADPEEDGLPIDEIDVNEGKIALLFGNELRGASQYARENCDRKVRIPMYGFTESLNISVSVAICLNTLMGKSRKSSADIELTVEEANQLKLQWFKKIVRRSDLLEREFLRTIK</sequence>
<keyword evidence="10" id="KW-1185">Reference proteome</keyword>
<comment type="function">
    <text evidence="7">Catalyzes the 2'-O methylation of guanosine at position 18 in tRNA.</text>
</comment>
<feature type="binding site" evidence="7">
    <location>
        <position position="160"/>
    </location>
    <ligand>
        <name>S-adenosyl-L-methionine</name>
        <dbReference type="ChEBI" id="CHEBI:59789"/>
    </ligand>
</feature>
<comment type="caution">
    <text evidence="7">Lacks conserved residue(s) required for the propagation of feature annotation.</text>
</comment>
<dbReference type="CDD" id="cd18092">
    <property type="entry name" value="SpoU-like_TrmH"/>
    <property type="match status" value="1"/>
</dbReference>
<keyword evidence="3 7" id="KW-0808">Transferase</keyword>
<accession>A0ABS5VQ22</accession>
<name>A0ABS5VQ22_9BACT</name>
<evidence type="ECO:0000313" key="10">
    <source>
        <dbReference type="Proteomes" id="UP000772618"/>
    </source>
</evidence>
<evidence type="ECO:0000256" key="1">
    <source>
        <dbReference type="ARBA" id="ARBA00022555"/>
    </source>
</evidence>
<dbReference type="PANTHER" id="PTHR43453">
    <property type="entry name" value="RRNA METHYLASE-LIKE"/>
    <property type="match status" value="1"/>
</dbReference>
<evidence type="ECO:0000313" key="9">
    <source>
        <dbReference type="EMBL" id="MBT1703446.1"/>
    </source>
</evidence>
<comment type="catalytic activity">
    <reaction evidence="7">
        <text>guanosine(18) in tRNA + S-adenosyl-L-methionine = 2'-O-methylguanosine(18) in tRNA + S-adenosyl-L-homocysteine + H(+)</text>
        <dbReference type="Rhea" id="RHEA:20077"/>
        <dbReference type="Rhea" id="RHEA-COMP:10190"/>
        <dbReference type="Rhea" id="RHEA-COMP:10192"/>
        <dbReference type="ChEBI" id="CHEBI:15378"/>
        <dbReference type="ChEBI" id="CHEBI:57856"/>
        <dbReference type="ChEBI" id="CHEBI:59789"/>
        <dbReference type="ChEBI" id="CHEBI:74269"/>
        <dbReference type="ChEBI" id="CHEBI:74445"/>
        <dbReference type="EC" id="2.1.1.34"/>
    </reaction>
</comment>
<evidence type="ECO:0000256" key="4">
    <source>
        <dbReference type="ARBA" id="ARBA00022691"/>
    </source>
</evidence>
<gene>
    <name evidence="7" type="primary">trmH</name>
    <name evidence="9" type="ORF">KK060_09160</name>
</gene>
<keyword evidence="1 7" id="KW-0820">tRNA-binding</keyword>
<evidence type="ECO:0000256" key="5">
    <source>
        <dbReference type="ARBA" id="ARBA00022694"/>
    </source>
</evidence>
<dbReference type="EMBL" id="JAHESD010000015">
    <property type="protein sequence ID" value="MBT1703446.1"/>
    <property type="molecule type" value="Genomic_DNA"/>
</dbReference>
<keyword evidence="4 7" id="KW-0949">S-adenosyl-L-methionine</keyword>
<dbReference type="InterPro" id="IPR029028">
    <property type="entry name" value="Alpha/beta_knot_MTases"/>
</dbReference>
<dbReference type="SUPFAM" id="SSF75217">
    <property type="entry name" value="alpha/beta knot"/>
    <property type="match status" value="1"/>
</dbReference>
<dbReference type="PANTHER" id="PTHR43453:SF1">
    <property type="entry name" value="TRNA_RRNA METHYLTRANSFERASE SPOU TYPE DOMAIN-CONTAINING PROTEIN"/>
    <property type="match status" value="1"/>
</dbReference>
<evidence type="ECO:0000259" key="8">
    <source>
        <dbReference type="Pfam" id="PF00588"/>
    </source>
</evidence>
<organism evidence="9 10">
    <name type="scientific">Chryseosolibacter indicus</name>
    <dbReference type="NCBI Taxonomy" id="2782351"/>
    <lineage>
        <taxon>Bacteria</taxon>
        <taxon>Pseudomonadati</taxon>
        <taxon>Bacteroidota</taxon>
        <taxon>Cytophagia</taxon>
        <taxon>Cytophagales</taxon>
        <taxon>Chryseotaleaceae</taxon>
        <taxon>Chryseosolibacter</taxon>
    </lineage>
</organism>
<proteinExistence type="inferred from homology"/>
<keyword evidence="2 7" id="KW-0489">Methyltransferase</keyword>
<keyword evidence="5 7" id="KW-0819">tRNA processing</keyword>
<keyword evidence="6 7" id="KW-0694">RNA-binding</keyword>
<comment type="similarity">
    <text evidence="7">Belongs to the class IV-like SAM-binding methyltransferase superfamily. RNA methyltransferase TrmH family.</text>
</comment>